<dbReference type="RefSeq" id="WP_161262868.1">
    <property type="nucleotide sequence ID" value="NZ_JAFBDC010000014.1"/>
</dbReference>
<evidence type="ECO:0000313" key="3">
    <source>
        <dbReference type="Proteomes" id="UP000471031"/>
    </source>
</evidence>
<gene>
    <name evidence="2" type="ORF">GTO89_14815</name>
</gene>
<feature type="compositionally biased region" description="Basic and acidic residues" evidence="1">
    <location>
        <begin position="194"/>
        <end position="204"/>
    </location>
</feature>
<organism evidence="2 3">
    <name type="scientific">Heliomicrobium gestii</name>
    <name type="common">Heliobacterium gestii</name>
    <dbReference type="NCBI Taxonomy" id="2699"/>
    <lineage>
        <taxon>Bacteria</taxon>
        <taxon>Bacillati</taxon>
        <taxon>Bacillota</taxon>
        <taxon>Clostridia</taxon>
        <taxon>Eubacteriales</taxon>
        <taxon>Heliobacteriaceae</taxon>
        <taxon>Heliomicrobium</taxon>
    </lineage>
</organism>
<accession>A0A845LFW2</accession>
<evidence type="ECO:0000256" key="1">
    <source>
        <dbReference type="SAM" id="MobiDB-lite"/>
    </source>
</evidence>
<dbReference type="AlphaFoldDB" id="A0A845LFW2"/>
<sequence length="778" mass="86971">MLNLPDLDDRTFDQIVHHACKEIPVICPDWTDENEHDPGITLLQMLAWQVEMQQYYLNRITARHEWKFLSMLGIRRKEGAIARCHVVIDDVPQALSLPRGTPLLTGEIPFETQERIDLLPAQLEKVIVHVPGAAAVDASINNNHGNSPYYPFGPRARPGSMLYLGFDQPLPSGQAIHLMVDGYRQSLRDHSSDEAEWTRRRADESMDSVPMGNGAVNNVEETVGGWLSGILSWRAYCASGSAGKASWTPIEVVMDETRYLTHSGRLTFRLTSPMAGLALPVADGQRRYWLQCAVVHGGYDSSPRLDQISLNTVLTAQCETLSKVRTFQSTGEANATLELDEYLALAGHVEVQVQVGEVEGQWRYWRSVDDLTACAPGDPCFTLIRDWTAGRAKVTFGDGEHGQIPGANRKIRLILYTQEFAHKRWLGKSTGLPNQQYSLNIAYLRRETFLLQVGRVVAGSPELLWEDWTLTEELDGSSSGDRHYMLDEVSGNIAFGDNERGRRPARFPETMEQDNLCILSCQTSWGSRGNIQSNQIRELRRDSRFPEWQRLAVTNPQPAWGGAGRESLEEAKQRLHRELRRPTRAVTAEDYEHIVKTIPGLAVARVKVLPLYCPGLSDYPNRTAPGQVTIVVVPQSNRSSPVPSPAFLQSVRHFLEPHRLLTTELHIIAPVYIRISIRAKVVMTANRQSQSDGISLARQLNRALWHGDGGIGPTQWAFGQTVRRSAILGALNRIGGVAYIEELWIDAEGSDAVKRADGDIEIPPHGLVFPGEHEIEIR</sequence>
<reference evidence="2 3" key="1">
    <citation type="submission" date="2020-01" db="EMBL/GenBank/DDBJ databases">
        <title>Whole genome sequence of Heliobacterium gestii DSM 11169.</title>
        <authorList>
            <person name="Kyndt J.A."/>
            <person name="Meyer T.E."/>
        </authorList>
    </citation>
    <scope>NUCLEOTIDE SEQUENCE [LARGE SCALE GENOMIC DNA]</scope>
    <source>
        <strain evidence="2 3">DSM 11169</strain>
    </source>
</reference>
<proteinExistence type="predicted"/>
<name>A0A845LFW2_HELGE</name>
<dbReference type="OrthoDB" id="9027184at2"/>
<dbReference type="InterPro" id="IPR011749">
    <property type="entry name" value="CHP02243"/>
</dbReference>
<evidence type="ECO:0000313" key="2">
    <source>
        <dbReference type="EMBL" id="MZP44304.1"/>
    </source>
</evidence>
<keyword evidence="3" id="KW-1185">Reference proteome</keyword>
<dbReference type="EMBL" id="WXEX01000014">
    <property type="protein sequence ID" value="MZP44304.1"/>
    <property type="molecule type" value="Genomic_DNA"/>
</dbReference>
<protein>
    <submittedName>
        <fullName evidence="2">Putative baseplate assembly protein</fullName>
    </submittedName>
</protein>
<dbReference type="Proteomes" id="UP000471031">
    <property type="component" value="Unassembled WGS sequence"/>
</dbReference>
<dbReference type="NCBIfam" id="TIGR02243">
    <property type="entry name" value="putative baseplate assembly protein"/>
    <property type="match status" value="1"/>
</dbReference>
<comment type="caution">
    <text evidence="2">The sequence shown here is derived from an EMBL/GenBank/DDBJ whole genome shotgun (WGS) entry which is preliminary data.</text>
</comment>
<feature type="region of interest" description="Disordered" evidence="1">
    <location>
        <begin position="194"/>
        <end position="214"/>
    </location>
</feature>